<reference evidence="4" key="1">
    <citation type="journal article" date="2020" name="mSystems">
        <title>Genome- and Community-Level Interaction Insights into Carbon Utilization and Element Cycling Functions of Hydrothermarchaeota in Hydrothermal Sediment.</title>
        <authorList>
            <person name="Zhou Z."/>
            <person name="Liu Y."/>
            <person name="Xu W."/>
            <person name="Pan J."/>
            <person name="Luo Z.H."/>
            <person name="Li M."/>
        </authorList>
    </citation>
    <scope>NUCLEOTIDE SEQUENCE [LARGE SCALE GENOMIC DNA]</scope>
    <source>
        <strain evidence="4">SpSt-853</strain>
    </source>
</reference>
<dbReference type="InterPro" id="IPR018392">
    <property type="entry name" value="LysM"/>
</dbReference>
<dbReference type="Pfam" id="PF01476">
    <property type="entry name" value="LysM"/>
    <property type="match status" value="1"/>
</dbReference>
<evidence type="ECO:0000256" key="2">
    <source>
        <dbReference type="SAM" id="Phobius"/>
    </source>
</evidence>
<gene>
    <name evidence="4" type="ORF">ENW48_00175</name>
</gene>
<dbReference type="InterPro" id="IPR003593">
    <property type="entry name" value="AAA+_ATPase"/>
</dbReference>
<dbReference type="EMBL" id="DTKJ01000003">
    <property type="protein sequence ID" value="HGZ10619.1"/>
    <property type="molecule type" value="Genomic_DNA"/>
</dbReference>
<dbReference type="GO" id="GO:0016887">
    <property type="term" value="F:ATP hydrolysis activity"/>
    <property type="evidence" value="ECO:0007669"/>
    <property type="project" value="InterPro"/>
</dbReference>
<feature type="region of interest" description="Disordered" evidence="1">
    <location>
        <begin position="319"/>
        <end position="380"/>
    </location>
</feature>
<accession>A0A7C5EKX5</accession>
<keyword evidence="2" id="KW-0812">Transmembrane</keyword>
<name>A0A7C5EKX5_9BACT</name>
<dbReference type="Gene3D" id="3.40.50.300">
    <property type="entry name" value="P-loop containing nucleotide triphosphate hydrolases"/>
    <property type="match status" value="1"/>
</dbReference>
<evidence type="ECO:0000313" key="4">
    <source>
        <dbReference type="EMBL" id="HGZ10619.1"/>
    </source>
</evidence>
<evidence type="ECO:0000259" key="3">
    <source>
        <dbReference type="PROSITE" id="PS51782"/>
    </source>
</evidence>
<dbReference type="AlphaFoldDB" id="A0A7C5EKX5"/>
<dbReference type="CDD" id="cd00118">
    <property type="entry name" value="LysM"/>
    <property type="match status" value="1"/>
</dbReference>
<dbReference type="SUPFAM" id="SSF52540">
    <property type="entry name" value="P-loop containing nucleoside triphosphate hydrolases"/>
    <property type="match status" value="1"/>
</dbReference>
<sequence length="518" mass="56956">MSLETAFPFAVPPFKDTPDPELVFLTPNHEALLAELVNFVQNRRGLALLVGEEGVGKTTLLLTLMGRLPPTCQAVLVSHPSREPLGLVQMLASSLGLALGERECLEVTALAQELRSLVQAGRQPVVMVDEAQELSDGHLKELWLLAQMENQDGGLLPFILVGRRGLLKKLESRTHERLRPLIRARLTLPPLTPRETILYLDHRLRRAGSSFAACFSPECSGPLFAITGGLPRRINRLAREALERAQREGLPRVTRSLLSGEEASPVPVDLGPLRPRAAWRNKLTAAAVLLGLGLISALYLGGLGFLRPFTFTGPALKSPAGISGKEGTRQSPAGTPLRPGETPETSQAEKPKPSPLSAGTVRPSGSGELPGAVPSPSREQVASEATYQVAPADYLYKIAARFYRENPKIGFAALLLANPGLNETDPLFPGQILNLPQVDQQSGIIRIKDRYFYLLRRYFGETPEMSRLVQHLKENQVEFLIRESRHPEQQKIYRLFLGGYASVPELHQVIKQFEEPRP</sequence>
<keyword evidence="2" id="KW-1133">Transmembrane helix</keyword>
<dbReference type="InterPro" id="IPR052026">
    <property type="entry name" value="ExeA_AAA_ATPase_DNA-bind"/>
</dbReference>
<feature type="domain" description="LysM" evidence="3">
    <location>
        <begin position="385"/>
        <end position="435"/>
    </location>
</feature>
<dbReference type="PANTHER" id="PTHR35894">
    <property type="entry name" value="GENERAL SECRETION PATHWAY PROTEIN A-RELATED"/>
    <property type="match status" value="1"/>
</dbReference>
<dbReference type="InterPro" id="IPR027417">
    <property type="entry name" value="P-loop_NTPase"/>
</dbReference>
<proteinExistence type="predicted"/>
<organism evidence="4">
    <name type="scientific">Desulfobacca acetoxidans</name>
    <dbReference type="NCBI Taxonomy" id="60893"/>
    <lineage>
        <taxon>Bacteria</taxon>
        <taxon>Pseudomonadati</taxon>
        <taxon>Thermodesulfobacteriota</taxon>
        <taxon>Desulfobaccia</taxon>
        <taxon>Desulfobaccales</taxon>
        <taxon>Desulfobaccaceae</taxon>
        <taxon>Desulfobacca</taxon>
    </lineage>
</organism>
<dbReference type="Gene3D" id="3.10.350.10">
    <property type="entry name" value="LysM domain"/>
    <property type="match status" value="1"/>
</dbReference>
<dbReference type="InterPro" id="IPR036779">
    <property type="entry name" value="LysM_dom_sf"/>
</dbReference>
<dbReference type="SMART" id="SM00382">
    <property type="entry name" value="AAA"/>
    <property type="match status" value="1"/>
</dbReference>
<dbReference type="PANTHER" id="PTHR35894:SF1">
    <property type="entry name" value="PHOSPHORIBULOKINASE _ URIDINE KINASE FAMILY"/>
    <property type="match status" value="1"/>
</dbReference>
<dbReference type="Pfam" id="PF13401">
    <property type="entry name" value="AAA_22"/>
    <property type="match status" value="1"/>
</dbReference>
<evidence type="ECO:0000256" key="1">
    <source>
        <dbReference type="SAM" id="MobiDB-lite"/>
    </source>
</evidence>
<dbReference type="InterPro" id="IPR049945">
    <property type="entry name" value="AAA_22"/>
</dbReference>
<keyword evidence="2" id="KW-0472">Membrane</keyword>
<protein>
    <submittedName>
        <fullName evidence="4">LysM peptidoglycan-binding domain-containing protein</fullName>
    </submittedName>
</protein>
<comment type="caution">
    <text evidence="4">The sequence shown here is derived from an EMBL/GenBank/DDBJ whole genome shotgun (WGS) entry which is preliminary data.</text>
</comment>
<feature type="transmembrane region" description="Helical" evidence="2">
    <location>
        <begin position="283"/>
        <end position="306"/>
    </location>
</feature>
<dbReference type="PROSITE" id="PS51782">
    <property type="entry name" value="LYSM"/>
    <property type="match status" value="1"/>
</dbReference>